<dbReference type="Gene3D" id="3.40.50.300">
    <property type="entry name" value="P-loop containing nucleotide triphosphate hydrolases"/>
    <property type="match status" value="1"/>
</dbReference>
<reference evidence="1" key="1">
    <citation type="journal article" date="2015" name="Nature">
        <title>Complex archaea that bridge the gap between prokaryotes and eukaryotes.</title>
        <authorList>
            <person name="Spang A."/>
            <person name="Saw J.H."/>
            <person name="Jorgensen S.L."/>
            <person name="Zaremba-Niedzwiedzka K."/>
            <person name="Martijn J."/>
            <person name="Lind A.E."/>
            <person name="van Eijk R."/>
            <person name="Schleper C."/>
            <person name="Guy L."/>
            <person name="Ettema T.J."/>
        </authorList>
    </citation>
    <scope>NUCLEOTIDE SEQUENCE</scope>
</reference>
<gene>
    <name evidence="1" type="ORF">LCGC14_2241060</name>
</gene>
<proteinExistence type="predicted"/>
<protein>
    <submittedName>
        <fullName evidence="1">Uncharacterized protein</fullName>
    </submittedName>
</protein>
<dbReference type="InterPro" id="IPR027417">
    <property type="entry name" value="P-loop_NTPase"/>
</dbReference>
<name>A0A0F9G0G6_9ZZZZ</name>
<comment type="caution">
    <text evidence="1">The sequence shown here is derived from an EMBL/GenBank/DDBJ whole genome shotgun (WGS) entry which is preliminary data.</text>
</comment>
<accession>A0A0F9G0G6</accession>
<dbReference type="Gene3D" id="3.30.420.280">
    <property type="match status" value="1"/>
</dbReference>
<evidence type="ECO:0000313" key="1">
    <source>
        <dbReference type="EMBL" id="KKL56872.1"/>
    </source>
</evidence>
<dbReference type="EMBL" id="LAZR01030349">
    <property type="protein sequence ID" value="KKL56872.1"/>
    <property type="molecule type" value="Genomic_DNA"/>
</dbReference>
<dbReference type="AlphaFoldDB" id="A0A0F9G0G6"/>
<feature type="non-terminal residue" evidence="1">
    <location>
        <position position="1"/>
    </location>
</feature>
<dbReference type="Pfam" id="PF03237">
    <property type="entry name" value="Terminase_6N"/>
    <property type="match status" value="1"/>
</dbReference>
<sequence>KCILLLVASTDRGNTWKFKSGAKIFLRFMQYESDVFKYQGREFQYVGFDELTHFTEFQYTYMFSRCRSSAEGLLCYVRASANPGGTGHAWVKRRFITATPAHKDRTYKKRYFKRAVDKETGQFIEVLAHSKDPLAYSRAFMPASRFDNPSIQDVTMYETQIRAMSDPVLAESILTGNWDMFTGLYFTKFSPQVHVIRPIEIMKWWTLIVGIDWGFHAPCAVEWKAIDDSSPPNVYGYDELYVHGKTPMAIAEMIHKRNAQNNLGDRSIYYGGRDMWTKNPLTWRREETPAYTPHTIVNAFQDEGIIVTLANQDRKQGWANMHRLMDWRGEINASGIMEFESDGKDRLLDPHYYLFEGRAPHLRDQLTDAVRDEKNVEDIDGNIEDHAIEADRYALMHIVGAVEPNVLTPAEKELARIKNEEARSGLYARRRY</sequence>
<organism evidence="1">
    <name type="scientific">marine sediment metagenome</name>
    <dbReference type="NCBI Taxonomy" id="412755"/>
    <lineage>
        <taxon>unclassified sequences</taxon>
        <taxon>metagenomes</taxon>
        <taxon>ecological metagenomes</taxon>
    </lineage>
</organism>